<dbReference type="SMART" id="SM00530">
    <property type="entry name" value="HTH_XRE"/>
    <property type="match status" value="1"/>
</dbReference>
<dbReference type="EMBL" id="VWPJ01000035">
    <property type="protein sequence ID" value="KAA5603500.1"/>
    <property type="molecule type" value="Genomic_DNA"/>
</dbReference>
<dbReference type="RefSeq" id="WP_150064164.1">
    <property type="nucleotide sequence ID" value="NZ_JACHII010000014.1"/>
</dbReference>
<proteinExistence type="predicted"/>
<reference evidence="2 3" key="1">
    <citation type="submission" date="2019-09" db="EMBL/GenBank/DDBJ databases">
        <title>Genome sequence of Roseospira marina, one of the more divergent members of the non-sulfur purple photosynthetic bacterial family, the Rhodospirillaceae.</title>
        <authorList>
            <person name="Meyer T."/>
            <person name="Kyndt J."/>
        </authorList>
    </citation>
    <scope>NUCLEOTIDE SEQUENCE [LARGE SCALE GENOMIC DNA]</scope>
    <source>
        <strain evidence="2 3">DSM 15113</strain>
    </source>
</reference>
<evidence type="ECO:0000313" key="3">
    <source>
        <dbReference type="Proteomes" id="UP000324065"/>
    </source>
</evidence>
<dbReference type="GO" id="GO:0003677">
    <property type="term" value="F:DNA binding"/>
    <property type="evidence" value="ECO:0007669"/>
    <property type="project" value="InterPro"/>
</dbReference>
<dbReference type="Proteomes" id="UP000324065">
    <property type="component" value="Unassembled WGS sequence"/>
</dbReference>
<feature type="domain" description="HTH cro/C1-type" evidence="1">
    <location>
        <begin position="33"/>
        <end position="78"/>
    </location>
</feature>
<accession>A0A5M6I5K5</accession>
<dbReference type="AlphaFoldDB" id="A0A5M6I5K5"/>
<organism evidence="2 3">
    <name type="scientific">Roseospira marina</name>
    <dbReference type="NCBI Taxonomy" id="140057"/>
    <lineage>
        <taxon>Bacteria</taxon>
        <taxon>Pseudomonadati</taxon>
        <taxon>Pseudomonadota</taxon>
        <taxon>Alphaproteobacteria</taxon>
        <taxon>Rhodospirillales</taxon>
        <taxon>Rhodospirillaceae</taxon>
        <taxon>Roseospira</taxon>
    </lineage>
</organism>
<dbReference type="InterPro" id="IPR001387">
    <property type="entry name" value="Cro/C1-type_HTH"/>
</dbReference>
<gene>
    <name evidence="2" type="ORF">F1188_19695</name>
</gene>
<keyword evidence="3" id="KW-1185">Reference proteome</keyword>
<evidence type="ECO:0000259" key="1">
    <source>
        <dbReference type="PROSITE" id="PS50943"/>
    </source>
</evidence>
<sequence length="142" mass="16085">MPGLEAHPAGDPSKTRIAHFLDERLTNLQGVKTQRQIAKELGYDRANIVSMFKRGDAKIPLDRLPALARAIDVDLAHLLRLGLEQYWPADDRAWYELNSIMKRVVSENEMAIIEYIRTVSNEGNPALDDDVRQGLKEVFSSK</sequence>
<dbReference type="Gene3D" id="1.10.260.40">
    <property type="entry name" value="lambda repressor-like DNA-binding domains"/>
    <property type="match status" value="1"/>
</dbReference>
<protein>
    <submittedName>
        <fullName evidence="2">Helix-turn-helix transcriptional regulator</fullName>
    </submittedName>
</protein>
<dbReference type="PROSITE" id="PS50943">
    <property type="entry name" value="HTH_CROC1"/>
    <property type="match status" value="1"/>
</dbReference>
<dbReference type="InterPro" id="IPR010982">
    <property type="entry name" value="Lambda_DNA-bd_dom_sf"/>
</dbReference>
<comment type="caution">
    <text evidence="2">The sequence shown here is derived from an EMBL/GenBank/DDBJ whole genome shotgun (WGS) entry which is preliminary data.</text>
</comment>
<name>A0A5M6I5K5_9PROT</name>
<dbReference type="OrthoDB" id="7859023at2"/>
<evidence type="ECO:0000313" key="2">
    <source>
        <dbReference type="EMBL" id="KAA5603500.1"/>
    </source>
</evidence>
<dbReference type="SUPFAM" id="SSF47413">
    <property type="entry name" value="lambda repressor-like DNA-binding domains"/>
    <property type="match status" value="1"/>
</dbReference>